<protein>
    <submittedName>
        <fullName evidence="2">Uncharacterized protein</fullName>
    </submittedName>
</protein>
<dbReference type="AlphaFoldDB" id="G7YDT1"/>
<keyword evidence="3" id="KW-1185">Reference proteome</keyword>
<reference evidence="2" key="1">
    <citation type="journal article" date="2011" name="Genome Biol.">
        <title>The draft genome of the carcinogenic human liver fluke Clonorchis sinensis.</title>
        <authorList>
            <person name="Wang X."/>
            <person name="Chen W."/>
            <person name="Huang Y."/>
            <person name="Sun J."/>
            <person name="Men J."/>
            <person name="Liu H."/>
            <person name="Luo F."/>
            <person name="Guo L."/>
            <person name="Lv X."/>
            <person name="Deng C."/>
            <person name="Zhou C."/>
            <person name="Fan Y."/>
            <person name="Li X."/>
            <person name="Huang L."/>
            <person name="Hu Y."/>
            <person name="Liang C."/>
            <person name="Hu X."/>
            <person name="Xu J."/>
            <person name="Yu X."/>
        </authorList>
    </citation>
    <scope>NUCLEOTIDE SEQUENCE [LARGE SCALE GENOMIC DNA]</scope>
    <source>
        <strain evidence="2">Henan</strain>
    </source>
</reference>
<proteinExistence type="predicted"/>
<name>G7YDT1_CLOSI</name>
<feature type="compositionally biased region" description="Basic residues" evidence="1">
    <location>
        <begin position="185"/>
        <end position="198"/>
    </location>
</feature>
<evidence type="ECO:0000313" key="3">
    <source>
        <dbReference type="Proteomes" id="UP000008909"/>
    </source>
</evidence>
<organism evidence="2 3">
    <name type="scientific">Clonorchis sinensis</name>
    <name type="common">Chinese liver fluke</name>
    <dbReference type="NCBI Taxonomy" id="79923"/>
    <lineage>
        <taxon>Eukaryota</taxon>
        <taxon>Metazoa</taxon>
        <taxon>Spiralia</taxon>
        <taxon>Lophotrochozoa</taxon>
        <taxon>Platyhelminthes</taxon>
        <taxon>Trematoda</taxon>
        <taxon>Digenea</taxon>
        <taxon>Opisthorchiida</taxon>
        <taxon>Opisthorchiata</taxon>
        <taxon>Opisthorchiidae</taxon>
        <taxon>Clonorchis</taxon>
    </lineage>
</organism>
<reference key="2">
    <citation type="submission" date="2011-10" db="EMBL/GenBank/DDBJ databases">
        <title>The genome and transcriptome sequence of Clonorchis sinensis provide insights into the carcinogenic liver fluke.</title>
        <authorList>
            <person name="Wang X."/>
            <person name="Huang Y."/>
            <person name="Chen W."/>
            <person name="Liu H."/>
            <person name="Guo L."/>
            <person name="Chen Y."/>
            <person name="Luo F."/>
            <person name="Zhou W."/>
            <person name="Sun J."/>
            <person name="Mao Q."/>
            <person name="Liang P."/>
            <person name="Zhou C."/>
            <person name="Tian Y."/>
            <person name="Men J."/>
            <person name="Lv X."/>
            <person name="Huang L."/>
            <person name="Zhou J."/>
            <person name="Hu Y."/>
            <person name="Li R."/>
            <person name="Zhang F."/>
            <person name="Lei H."/>
            <person name="Li X."/>
            <person name="Hu X."/>
            <person name="Liang C."/>
            <person name="Xu J."/>
            <person name="Wu Z."/>
            <person name="Yu X."/>
        </authorList>
    </citation>
    <scope>NUCLEOTIDE SEQUENCE</scope>
    <source>
        <strain>Henan</strain>
    </source>
</reference>
<dbReference type="EMBL" id="DF143115">
    <property type="protein sequence ID" value="GAA51115.1"/>
    <property type="molecule type" value="Genomic_DNA"/>
</dbReference>
<accession>G7YDT1</accession>
<evidence type="ECO:0000256" key="1">
    <source>
        <dbReference type="SAM" id="MobiDB-lite"/>
    </source>
</evidence>
<feature type="region of interest" description="Disordered" evidence="1">
    <location>
        <begin position="1"/>
        <end position="37"/>
    </location>
</feature>
<feature type="region of interest" description="Disordered" evidence="1">
    <location>
        <begin position="185"/>
        <end position="209"/>
    </location>
</feature>
<sequence length="426" mass="48029">MAVEVPSTRQREPIDSPMAKNGRNLVSPRDADMSSEEAVRMIPTNTPSELQPHDVEAHSRPPNRSNTVYSILWNIEDFIKQMIQVYYGYCSQYSDNSQTYRVRGKKVYTKGIAQSFLYLLGIYMVQMGATTQPENDVKFAMGNKTVKPQDNSRSVDAETVNVYLGTNPSNTATGPDQFAPCLHSRARQRQTTKRRNRYAPHPAVSQHVQSNVFPGPMREKACWNCPAQQQQLNPIVRCSNVVPLTARQNRTPTLPRPTQKSTNSNANLCASQCLRNPTNSSTRRHLRSEMGTHQSDAKLFRLTGLDEEPMRKVESSMAYLGSSCDQTTSNKNSLVYSDEGKQFGNSNTTTILALSPSLRRLTELLEEFSSLFLIIPDDFQGLGDHLLDIRAITSRSVGKMPRKLEVCRKLYTALRCRGFRELQANR</sequence>
<gene>
    <name evidence="2" type="ORF">CLF_105605</name>
</gene>
<evidence type="ECO:0000313" key="2">
    <source>
        <dbReference type="EMBL" id="GAA51115.1"/>
    </source>
</evidence>
<dbReference type="Proteomes" id="UP000008909">
    <property type="component" value="Unassembled WGS sequence"/>
</dbReference>